<dbReference type="PANTHER" id="PTHR33395:SF22">
    <property type="entry name" value="REVERSE TRANSCRIPTASE DOMAIN-CONTAINING PROTEIN"/>
    <property type="match status" value="1"/>
</dbReference>
<organism evidence="1 2">
    <name type="scientific">Grus japonensis</name>
    <name type="common">Japanese crane</name>
    <name type="synonym">Red-crowned crane</name>
    <dbReference type="NCBI Taxonomy" id="30415"/>
    <lineage>
        <taxon>Eukaryota</taxon>
        <taxon>Metazoa</taxon>
        <taxon>Chordata</taxon>
        <taxon>Craniata</taxon>
        <taxon>Vertebrata</taxon>
        <taxon>Euteleostomi</taxon>
        <taxon>Archelosauria</taxon>
        <taxon>Archosauria</taxon>
        <taxon>Dinosauria</taxon>
        <taxon>Saurischia</taxon>
        <taxon>Theropoda</taxon>
        <taxon>Coelurosauria</taxon>
        <taxon>Aves</taxon>
        <taxon>Neognathae</taxon>
        <taxon>Neoaves</taxon>
        <taxon>Gruiformes</taxon>
        <taxon>Gruidae</taxon>
        <taxon>Grus</taxon>
    </lineage>
</organism>
<sequence length="97" mass="10921">MDNFLSQIIDSRIRGDALLDLLVTNTSHLISDAEIGGSLGSGDNALVDFAVLRDMGQVKSKVRTLNFRKANFQLFKELVNRTPWEIALRDKEAEQSW</sequence>
<dbReference type="PANTHER" id="PTHR33395">
    <property type="entry name" value="TRANSCRIPTASE, PUTATIVE-RELATED-RELATED"/>
    <property type="match status" value="1"/>
</dbReference>
<accession>A0ABC9W302</accession>
<keyword evidence="2" id="KW-1185">Reference proteome</keyword>
<dbReference type="EMBL" id="BAAFJT010000001">
    <property type="protein sequence ID" value="GAB0179981.1"/>
    <property type="molecule type" value="Genomic_DNA"/>
</dbReference>
<evidence type="ECO:0000313" key="1">
    <source>
        <dbReference type="EMBL" id="GAB0179981.1"/>
    </source>
</evidence>
<dbReference type="Proteomes" id="UP001623348">
    <property type="component" value="Unassembled WGS sequence"/>
</dbReference>
<dbReference type="AlphaFoldDB" id="A0ABC9W302"/>
<gene>
    <name evidence="1" type="ORF">GRJ2_000463400</name>
</gene>
<reference evidence="1 2" key="1">
    <citation type="submission" date="2024-06" db="EMBL/GenBank/DDBJ databases">
        <title>The draft genome of Grus japonensis, version 3.</title>
        <authorList>
            <person name="Nabeshima K."/>
            <person name="Suzuki S."/>
            <person name="Onuma M."/>
        </authorList>
    </citation>
    <scope>NUCLEOTIDE SEQUENCE [LARGE SCALE GENOMIC DNA]</scope>
    <source>
        <strain evidence="1 2">451A</strain>
    </source>
</reference>
<proteinExistence type="predicted"/>
<comment type="caution">
    <text evidence="1">The sequence shown here is derived from an EMBL/GenBank/DDBJ whole genome shotgun (WGS) entry which is preliminary data.</text>
</comment>
<name>A0ABC9W302_GRUJA</name>
<evidence type="ECO:0000313" key="2">
    <source>
        <dbReference type="Proteomes" id="UP001623348"/>
    </source>
</evidence>
<protein>
    <submittedName>
        <fullName evidence="1">Ras GTPase-activating protein 1-like</fullName>
    </submittedName>
</protein>